<proteinExistence type="inferred from homology"/>
<reference evidence="4" key="1">
    <citation type="submission" date="2017-09" db="EMBL/GenBank/DDBJ databases">
        <title>Depth-based differentiation of microbial function through sediment-hosted aquifers and enrichment of novel symbionts in the deep terrestrial subsurface.</title>
        <authorList>
            <person name="Probst A.J."/>
            <person name="Ladd B."/>
            <person name="Jarett J.K."/>
            <person name="Geller-Mcgrath D.E."/>
            <person name="Sieber C.M.K."/>
            <person name="Emerson J.B."/>
            <person name="Anantharaman K."/>
            <person name="Thomas B.C."/>
            <person name="Malmstrom R."/>
            <person name="Stieglmeier M."/>
            <person name="Klingl A."/>
            <person name="Woyke T."/>
            <person name="Ryan C.M."/>
            <person name="Banfield J.F."/>
        </authorList>
    </citation>
    <scope>NUCLEOTIDE SEQUENCE [LARGE SCALE GENOMIC DNA]</scope>
</reference>
<sequence length="413" mass="46890">MKNVIFHLDMDSFFASVEQQTNPKLVGKPVGVIKGEGRSCIIAASREAKKLGIKTGTTTYDAKKIYPKLSLVPADFDKYFWVTNKFIEICSRYSPELEVFSIDELFLEVTKTEKFFGGTSGIVRGIKSALVKEVGEYITCSIGISYNRLLAKLASDINKPNGVFEINLENRDKILFSTKLSDVCGLGFRLERKLLNIGITNFKTLREISEEYLLPNFGPFWTRELKRLSLGEDDSLLTRIGEIPKMKSVSRTFTLYESTTDLRIIRATLRNLCEEASSKARQMKMKGREVGVAARGGENGEYRHKTLKYFIDDGGDFFEIAWRLFEEMGWSGYIRFLGVWLGSLRPKKELNLNLFPQENRKENLTTAMDAVNHKYGELTLYPAVMLNSKKIKSEVNGFLGDKGFRVSTCYNTS</sequence>
<dbReference type="Pfam" id="PF11799">
    <property type="entry name" value="IMS_C"/>
    <property type="match status" value="1"/>
</dbReference>
<dbReference type="Gene3D" id="3.30.70.270">
    <property type="match status" value="1"/>
</dbReference>
<dbReference type="GO" id="GO:0003887">
    <property type="term" value="F:DNA-directed DNA polymerase activity"/>
    <property type="evidence" value="ECO:0007669"/>
    <property type="project" value="InterPro"/>
</dbReference>
<dbReference type="InterPro" id="IPR050116">
    <property type="entry name" value="DNA_polymerase-Y"/>
</dbReference>
<dbReference type="SUPFAM" id="SSF100879">
    <property type="entry name" value="Lesion bypass DNA polymerase (Y-family), little finger domain"/>
    <property type="match status" value="1"/>
</dbReference>
<comment type="similarity">
    <text evidence="1">Belongs to the DNA polymerase type-Y family.</text>
</comment>
<dbReference type="GO" id="GO:0003684">
    <property type="term" value="F:damaged DNA binding"/>
    <property type="evidence" value="ECO:0007669"/>
    <property type="project" value="InterPro"/>
</dbReference>
<dbReference type="SUPFAM" id="SSF56672">
    <property type="entry name" value="DNA/RNA polymerases"/>
    <property type="match status" value="1"/>
</dbReference>
<organism evidence="3 4">
    <name type="scientific">Candidatus Shapirobacteria bacterium CG03_land_8_20_14_0_80_40_19</name>
    <dbReference type="NCBI Taxonomy" id="1974880"/>
    <lineage>
        <taxon>Bacteria</taxon>
        <taxon>Candidatus Shapironibacteriota</taxon>
    </lineage>
</organism>
<dbReference type="Proteomes" id="UP000230399">
    <property type="component" value="Unassembled WGS sequence"/>
</dbReference>
<dbReference type="InterPro" id="IPR017961">
    <property type="entry name" value="DNA_pol_Y-fam_little_finger"/>
</dbReference>
<dbReference type="InterPro" id="IPR022880">
    <property type="entry name" value="DNApol_IV"/>
</dbReference>
<protein>
    <recommendedName>
        <fullName evidence="2">UmuC domain-containing protein</fullName>
    </recommendedName>
</protein>
<evidence type="ECO:0000259" key="2">
    <source>
        <dbReference type="PROSITE" id="PS50173"/>
    </source>
</evidence>
<evidence type="ECO:0000313" key="4">
    <source>
        <dbReference type="Proteomes" id="UP000230399"/>
    </source>
</evidence>
<dbReference type="Gene3D" id="1.10.150.20">
    <property type="entry name" value="5' to 3' exonuclease, C-terminal subdomain"/>
    <property type="match status" value="1"/>
</dbReference>
<dbReference type="GO" id="GO:0006281">
    <property type="term" value="P:DNA repair"/>
    <property type="evidence" value="ECO:0007669"/>
    <property type="project" value="InterPro"/>
</dbReference>
<dbReference type="InterPro" id="IPR043128">
    <property type="entry name" value="Rev_trsase/Diguanyl_cyclase"/>
</dbReference>
<evidence type="ECO:0000313" key="3">
    <source>
        <dbReference type="EMBL" id="PIV00834.1"/>
    </source>
</evidence>
<dbReference type="GO" id="GO:0009432">
    <property type="term" value="P:SOS response"/>
    <property type="evidence" value="ECO:0007669"/>
    <property type="project" value="TreeGrafter"/>
</dbReference>
<dbReference type="InterPro" id="IPR001126">
    <property type="entry name" value="UmuC"/>
</dbReference>
<dbReference type="InterPro" id="IPR043502">
    <property type="entry name" value="DNA/RNA_pol_sf"/>
</dbReference>
<dbReference type="GO" id="GO:0005829">
    <property type="term" value="C:cytosol"/>
    <property type="evidence" value="ECO:0007669"/>
    <property type="project" value="TreeGrafter"/>
</dbReference>
<dbReference type="AlphaFoldDB" id="A0A2M7BCJ4"/>
<comment type="caution">
    <text evidence="3">The sequence shown here is derived from an EMBL/GenBank/DDBJ whole genome shotgun (WGS) entry which is preliminary data.</text>
</comment>
<dbReference type="CDD" id="cd03586">
    <property type="entry name" value="PolY_Pol_IV_kappa"/>
    <property type="match status" value="1"/>
</dbReference>
<gene>
    <name evidence="3" type="ORF">COS55_02830</name>
</gene>
<dbReference type="Gene3D" id="3.40.1170.60">
    <property type="match status" value="1"/>
</dbReference>
<dbReference type="Gene3D" id="3.30.1490.100">
    <property type="entry name" value="DNA polymerase, Y-family, little finger domain"/>
    <property type="match status" value="1"/>
</dbReference>
<dbReference type="PROSITE" id="PS50173">
    <property type="entry name" value="UMUC"/>
    <property type="match status" value="1"/>
</dbReference>
<dbReference type="InterPro" id="IPR036775">
    <property type="entry name" value="DNA_pol_Y-fam_lit_finger_sf"/>
</dbReference>
<evidence type="ECO:0000256" key="1">
    <source>
        <dbReference type="ARBA" id="ARBA00010945"/>
    </source>
</evidence>
<name>A0A2M7BCJ4_9BACT</name>
<dbReference type="PANTHER" id="PTHR11076">
    <property type="entry name" value="DNA REPAIR POLYMERASE UMUC / TRANSFERASE FAMILY MEMBER"/>
    <property type="match status" value="1"/>
</dbReference>
<dbReference type="PANTHER" id="PTHR11076:SF33">
    <property type="entry name" value="DNA POLYMERASE KAPPA"/>
    <property type="match status" value="1"/>
</dbReference>
<accession>A0A2M7BCJ4</accession>
<dbReference type="GO" id="GO:0042276">
    <property type="term" value="P:error-prone translesion synthesis"/>
    <property type="evidence" value="ECO:0007669"/>
    <property type="project" value="TreeGrafter"/>
</dbReference>
<feature type="domain" description="UmuC" evidence="2">
    <location>
        <begin position="5"/>
        <end position="187"/>
    </location>
</feature>
<dbReference type="EMBL" id="PEVD01000042">
    <property type="protein sequence ID" value="PIV00834.1"/>
    <property type="molecule type" value="Genomic_DNA"/>
</dbReference>
<dbReference type="Pfam" id="PF00817">
    <property type="entry name" value="IMS"/>
    <property type="match status" value="1"/>
</dbReference>